<dbReference type="EMBL" id="MU006781">
    <property type="protein sequence ID" value="KAF2642781.1"/>
    <property type="molecule type" value="Genomic_DNA"/>
</dbReference>
<dbReference type="InterPro" id="IPR041677">
    <property type="entry name" value="DNA2/NAM7_AAA_11"/>
</dbReference>
<evidence type="ECO:0000313" key="5">
    <source>
        <dbReference type="EMBL" id="KAF2642781.1"/>
    </source>
</evidence>
<gene>
    <name evidence="5" type="ORF">P280DRAFT_274846</name>
</gene>
<feature type="domain" description="DNA2/NAM7 helicase-like C-terminal" evidence="4">
    <location>
        <begin position="387"/>
        <end position="573"/>
    </location>
</feature>
<feature type="region of interest" description="Disordered" evidence="2">
    <location>
        <begin position="660"/>
        <end position="694"/>
    </location>
</feature>
<organism evidence="5 6">
    <name type="scientific">Massarina eburnea CBS 473.64</name>
    <dbReference type="NCBI Taxonomy" id="1395130"/>
    <lineage>
        <taxon>Eukaryota</taxon>
        <taxon>Fungi</taxon>
        <taxon>Dikarya</taxon>
        <taxon>Ascomycota</taxon>
        <taxon>Pezizomycotina</taxon>
        <taxon>Dothideomycetes</taxon>
        <taxon>Pleosporomycetidae</taxon>
        <taxon>Pleosporales</taxon>
        <taxon>Massarineae</taxon>
        <taxon>Massarinaceae</taxon>
        <taxon>Massarina</taxon>
    </lineage>
</organism>
<sequence length="694" mass="77201">MTPLLANVMFPLKGRTVQTLQKSLAFTDCALVNAETHLWRAQNPGFNDINNISYTIGPGAFNDGSSRSQSMQPQEPIEAHTAQTPNSWIRRILLPNQRDGRHQTELRTIPHRGLFDAQLNYEQSHAVNSVCESDYGVVPYLISGPPGTGKTKTLVEIAMQLLNTHSVDHLLICAPSDQAADTLALRLKKYLKPTELLRLNGPWRPVAEVNEKLTMHGYTYMEDDMFYLPPFKQFMAYNVVVTSCGDASILMEARLTNMDLWTLEYEMTTTFRPERKEFPALHWGAILVDEAAQATELDVLSAINVGCPPQKYPNDMAQPRFIMAGDENQLGPRTASRYPPFVRSLFARLLDRPLYKEHPLSRSNMKPSSGPPVLKKSMLPMLFPPFTNLIRNYRSHPAIISVPSSLFYNDTLLPEAPISNTSLQRSSLWEGRQWPVLFVPNKGRDEIEQDGGGWYNKEEGKKACSLAQTLVSEGVQQADICIMAPFAAQVKILRNAIRSSAYGSGSGLWDVNIGPLEAFQGLEKRVVIICITRSRSRFVADDIKRGLGILHFPRKMNVALTRAKEALIVIGNPSVLKEDTHWLQWMSFCSRNGLVAEDVGIDEVEIHGGAKIGVLEKALLARDEKSNVSGVVGGKVLGGGAVVLEQDFSGEYDAWAEALREALDEEDESEEQDGDEEEEEEEGEGDHDGHGVVT</sequence>
<evidence type="ECO:0000256" key="1">
    <source>
        <dbReference type="ARBA" id="ARBA00022806"/>
    </source>
</evidence>
<protein>
    <submittedName>
        <fullName evidence="5">P-loop containing nucleoside triphosphate hydrolase protein</fullName>
    </submittedName>
</protein>
<dbReference type="InterPro" id="IPR041679">
    <property type="entry name" value="DNA2/NAM7-like_C"/>
</dbReference>
<evidence type="ECO:0000259" key="4">
    <source>
        <dbReference type="Pfam" id="PF13087"/>
    </source>
</evidence>
<dbReference type="AlphaFoldDB" id="A0A6A6S712"/>
<dbReference type="PANTHER" id="PTHR10887">
    <property type="entry name" value="DNA2/NAM7 HELICASE FAMILY"/>
    <property type="match status" value="1"/>
</dbReference>
<keyword evidence="1" id="KW-0547">Nucleotide-binding</keyword>
<keyword evidence="1" id="KW-0347">Helicase</keyword>
<dbReference type="Pfam" id="PF13086">
    <property type="entry name" value="AAA_11"/>
    <property type="match status" value="1"/>
</dbReference>
<keyword evidence="5" id="KW-0378">Hydrolase</keyword>
<dbReference type="GO" id="GO:0004386">
    <property type="term" value="F:helicase activity"/>
    <property type="evidence" value="ECO:0007669"/>
    <property type="project" value="InterPro"/>
</dbReference>
<dbReference type="GO" id="GO:0035194">
    <property type="term" value="P:regulatory ncRNA-mediated post-transcriptional gene silencing"/>
    <property type="evidence" value="ECO:0007669"/>
    <property type="project" value="TreeGrafter"/>
</dbReference>
<dbReference type="Proteomes" id="UP000799753">
    <property type="component" value="Unassembled WGS sequence"/>
</dbReference>
<evidence type="ECO:0000256" key="2">
    <source>
        <dbReference type="SAM" id="MobiDB-lite"/>
    </source>
</evidence>
<dbReference type="OrthoDB" id="6513042at2759"/>
<dbReference type="Pfam" id="PF13087">
    <property type="entry name" value="AAA_12"/>
    <property type="match status" value="1"/>
</dbReference>
<dbReference type="InterPro" id="IPR045055">
    <property type="entry name" value="DNA2/NAM7-like"/>
</dbReference>
<evidence type="ECO:0000259" key="3">
    <source>
        <dbReference type="Pfam" id="PF13086"/>
    </source>
</evidence>
<dbReference type="PANTHER" id="PTHR10887:SF322">
    <property type="entry name" value="HELICASE MOV-10"/>
    <property type="match status" value="1"/>
</dbReference>
<accession>A0A6A6S712</accession>
<reference evidence="5" key="1">
    <citation type="journal article" date="2020" name="Stud. Mycol.">
        <title>101 Dothideomycetes genomes: a test case for predicting lifestyles and emergence of pathogens.</title>
        <authorList>
            <person name="Haridas S."/>
            <person name="Albert R."/>
            <person name="Binder M."/>
            <person name="Bloem J."/>
            <person name="Labutti K."/>
            <person name="Salamov A."/>
            <person name="Andreopoulos B."/>
            <person name="Baker S."/>
            <person name="Barry K."/>
            <person name="Bills G."/>
            <person name="Bluhm B."/>
            <person name="Cannon C."/>
            <person name="Castanera R."/>
            <person name="Culley D."/>
            <person name="Daum C."/>
            <person name="Ezra D."/>
            <person name="Gonzalez J."/>
            <person name="Henrissat B."/>
            <person name="Kuo A."/>
            <person name="Liang C."/>
            <person name="Lipzen A."/>
            <person name="Lutzoni F."/>
            <person name="Magnuson J."/>
            <person name="Mondo S."/>
            <person name="Nolan M."/>
            <person name="Ohm R."/>
            <person name="Pangilinan J."/>
            <person name="Park H.-J."/>
            <person name="Ramirez L."/>
            <person name="Alfaro M."/>
            <person name="Sun H."/>
            <person name="Tritt A."/>
            <person name="Yoshinaga Y."/>
            <person name="Zwiers L.-H."/>
            <person name="Turgeon B."/>
            <person name="Goodwin S."/>
            <person name="Spatafora J."/>
            <person name="Crous P."/>
            <person name="Grigoriev I."/>
        </authorList>
    </citation>
    <scope>NUCLEOTIDE SEQUENCE</scope>
    <source>
        <strain evidence="5">CBS 473.64</strain>
    </source>
</reference>
<dbReference type="SUPFAM" id="SSF52540">
    <property type="entry name" value="P-loop containing nucleoside triphosphate hydrolases"/>
    <property type="match status" value="1"/>
</dbReference>
<dbReference type="InterPro" id="IPR047187">
    <property type="entry name" value="SF1_C_Upf1"/>
</dbReference>
<dbReference type="GO" id="GO:0016787">
    <property type="term" value="F:hydrolase activity"/>
    <property type="evidence" value="ECO:0007669"/>
    <property type="project" value="UniProtKB-KW"/>
</dbReference>
<keyword evidence="1" id="KW-0067">ATP-binding</keyword>
<name>A0A6A6S712_9PLEO</name>
<keyword evidence="6" id="KW-1185">Reference proteome</keyword>
<feature type="domain" description="DNA2/NAM7 helicase helicase" evidence="3">
    <location>
        <begin position="118"/>
        <end position="189"/>
    </location>
</feature>
<proteinExistence type="predicted"/>
<dbReference type="CDD" id="cd18808">
    <property type="entry name" value="SF1_C_Upf1"/>
    <property type="match status" value="1"/>
</dbReference>
<evidence type="ECO:0000313" key="6">
    <source>
        <dbReference type="Proteomes" id="UP000799753"/>
    </source>
</evidence>
<feature type="compositionally biased region" description="Acidic residues" evidence="2">
    <location>
        <begin position="663"/>
        <end position="685"/>
    </location>
</feature>
<dbReference type="Gene3D" id="3.40.50.300">
    <property type="entry name" value="P-loop containing nucleotide triphosphate hydrolases"/>
    <property type="match status" value="2"/>
</dbReference>
<feature type="compositionally biased region" description="Polar residues" evidence="2">
    <location>
        <begin position="63"/>
        <end position="73"/>
    </location>
</feature>
<dbReference type="GO" id="GO:0005829">
    <property type="term" value="C:cytosol"/>
    <property type="evidence" value="ECO:0007669"/>
    <property type="project" value="TreeGrafter"/>
</dbReference>
<dbReference type="InterPro" id="IPR027417">
    <property type="entry name" value="P-loop_NTPase"/>
</dbReference>
<feature type="region of interest" description="Disordered" evidence="2">
    <location>
        <begin position="62"/>
        <end position="82"/>
    </location>
</feature>